<organism evidence="1 2">
    <name type="scientific">Rugosimonospora africana</name>
    <dbReference type="NCBI Taxonomy" id="556532"/>
    <lineage>
        <taxon>Bacteria</taxon>
        <taxon>Bacillati</taxon>
        <taxon>Actinomycetota</taxon>
        <taxon>Actinomycetes</taxon>
        <taxon>Micromonosporales</taxon>
        <taxon>Micromonosporaceae</taxon>
        <taxon>Rugosimonospora</taxon>
    </lineage>
</organism>
<reference evidence="1" key="1">
    <citation type="submission" date="2021-01" db="EMBL/GenBank/DDBJ databases">
        <title>Whole genome shotgun sequence of Rugosimonospora africana NBRC 104875.</title>
        <authorList>
            <person name="Komaki H."/>
            <person name="Tamura T."/>
        </authorList>
    </citation>
    <scope>NUCLEOTIDE SEQUENCE</scope>
    <source>
        <strain evidence="1">NBRC 104875</strain>
    </source>
</reference>
<proteinExistence type="predicted"/>
<gene>
    <name evidence="1" type="ORF">Raf01_70840</name>
</gene>
<sequence length="81" mass="8762">MDTANGSITIEKILPALVAPRTKMKLTSMIGPKTPRPIPIATHIQAATVRVLDRGIRLGNRSMALTSRRRAPSSRAYEPAA</sequence>
<comment type="caution">
    <text evidence="1">The sequence shown here is derived from an EMBL/GenBank/DDBJ whole genome shotgun (WGS) entry which is preliminary data.</text>
</comment>
<accession>A0A8J3VTY7</accession>
<evidence type="ECO:0000313" key="1">
    <source>
        <dbReference type="EMBL" id="GIH18912.1"/>
    </source>
</evidence>
<protein>
    <submittedName>
        <fullName evidence="1">Uncharacterized protein</fullName>
    </submittedName>
</protein>
<dbReference type="EMBL" id="BONZ01000075">
    <property type="protein sequence ID" value="GIH18912.1"/>
    <property type="molecule type" value="Genomic_DNA"/>
</dbReference>
<dbReference type="AlphaFoldDB" id="A0A8J3VTY7"/>
<dbReference type="Proteomes" id="UP000642748">
    <property type="component" value="Unassembled WGS sequence"/>
</dbReference>
<keyword evidence="2" id="KW-1185">Reference proteome</keyword>
<name>A0A8J3VTY7_9ACTN</name>
<evidence type="ECO:0000313" key="2">
    <source>
        <dbReference type="Proteomes" id="UP000642748"/>
    </source>
</evidence>